<reference evidence="1" key="1">
    <citation type="submission" date="2014-08" db="EMBL/GenBank/DDBJ databases">
        <authorList>
            <person name="Murali S."/>
            <person name="Richards S."/>
            <person name="Bandaranaike D."/>
            <person name="Bellair M."/>
            <person name="Blankenburg K."/>
            <person name="Chao H."/>
            <person name="Dinh H."/>
            <person name="Doddapaneni H."/>
            <person name="Dugan-Rocha S."/>
            <person name="Elkadiri S."/>
            <person name="Gnanaolivu R."/>
            <person name="Hughes D."/>
            <person name="Lee S."/>
            <person name="Li M."/>
            <person name="Ming W."/>
            <person name="Munidasa M."/>
            <person name="Muniz J."/>
            <person name="Nguyen L."/>
            <person name="Osuji N."/>
            <person name="Pu L.-L."/>
            <person name="Puazo M."/>
            <person name="Skinner E."/>
            <person name="Qu C."/>
            <person name="Quiroz J."/>
            <person name="Raj R."/>
            <person name="Weissenberger G."/>
            <person name="Xin Y."/>
            <person name="Zou X."/>
            <person name="Han Y."/>
            <person name="Worley K."/>
            <person name="Muzny D."/>
            <person name="Gibbs R."/>
        </authorList>
    </citation>
    <scope>NUCLEOTIDE SEQUENCE</scope>
    <source>
        <strain evidence="1">HAZT.00-mixed</strain>
        <tissue evidence="1">Whole organism</tissue>
    </source>
</reference>
<reference evidence="1" key="2">
    <citation type="journal article" date="2018" name="Environ. Sci. Technol.">
        <title>The Toxicogenome of Hyalella azteca: A Model for Sediment Ecotoxicology and Evolutionary Toxicology.</title>
        <authorList>
            <person name="Poynton H.C."/>
            <person name="Hasenbein S."/>
            <person name="Benoit J.B."/>
            <person name="Sepulveda M.S."/>
            <person name="Poelchau M.F."/>
            <person name="Hughes D.S.T."/>
            <person name="Murali S.C."/>
            <person name="Chen S."/>
            <person name="Glastad K.M."/>
            <person name="Goodisman M.A.D."/>
            <person name="Werren J.H."/>
            <person name="Vineis J.H."/>
            <person name="Bowen J.L."/>
            <person name="Friedrich M."/>
            <person name="Jones J."/>
            <person name="Robertson H.M."/>
            <person name="Feyereisen R."/>
            <person name="Mechler-Hickson A."/>
            <person name="Mathers N."/>
            <person name="Lee C.E."/>
            <person name="Colbourne J.K."/>
            <person name="Biales A."/>
            <person name="Johnston J.S."/>
            <person name="Wellborn G.A."/>
            <person name="Rosendale A.J."/>
            <person name="Cridge A.G."/>
            <person name="Munoz-Torres M.C."/>
            <person name="Bain P.A."/>
            <person name="Manny A.R."/>
            <person name="Major K.M."/>
            <person name="Lambert F.N."/>
            <person name="Vulpe C.D."/>
            <person name="Tuck P."/>
            <person name="Blalock B.J."/>
            <person name="Lin Y.Y."/>
            <person name="Smith M.E."/>
            <person name="Ochoa-Acuna H."/>
            <person name="Chen M.M."/>
            <person name="Childers C.P."/>
            <person name="Qu J."/>
            <person name="Dugan S."/>
            <person name="Lee S.L."/>
            <person name="Chao H."/>
            <person name="Dinh H."/>
            <person name="Han Y."/>
            <person name="Doddapaneni H."/>
            <person name="Worley K.C."/>
            <person name="Muzny D.M."/>
            <person name="Gibbs R.A."/>
            <person name="Richards S."/>
        </authorList>
    </citation>
    <scope>NUCLEOTIDE SEQUENCE</scope>
    <source>
        <strain evidence="1">HAZT.00-mixed</strain>
        <tissue evidence="1">Whole organism</tissue>
    </source>
</reference>
<dbReference type="InterPro" id="IPR013783">
    <property type="entry name" value="Ig-like_fold"/>
</dbReference>
<dbReference type="EMBL" id="JQDR03013088">
    <property type="protein sequence ID" value="KAA0190205.1"/>
    <property type="molecule type" value="Genomic_DNA"/>
</dbReference>
<gene>
    <name evidence="1" type="ORF">HAZT_HAZT007596</name>
</gene>
<organism evidence="1">
    <name type="scientific">Hyalella azteca</name>
    <name type="common">Amphipod</name>
    <dbReference type="NCBI Taxonomy" id="294128"/>
    <lineage>
        <taxon>Eukaryota</taxon>
        <taxon>Metazoa</taxon>
        <taxon>Ecdysozoa</taxon>
        <taxon>Arthropoda</taxon>
        <taxon>Crustacea</taxon>
        <taxon>Multicrustacea</taxon>
        <taxon>Malacostraca</taxon>
        <taxon>Eumalacostraca</taxon>
        <taxon>Peracarida</taxon>
        <taxon>Amphipoda</taxon>
        <taxon>Senticaudata</taxon>
        <taxon>Talitrida</taxon>
        <taxon>Talitroidea</taxon>
        <taxon>Hyalellidae</taxon>
        <taxon>Hyalella</taxon>
    </lineage>
</organism>
<comment type="caution">
    <text evidence="1">The sequence shown here is derived from an EMBL/GenBank/DDBJ whole genome shotgun (WGS) entry which is preliminary data.</text>
</comment>
<dbReference type="AlphaFoldDB" id="A0A6A0GX39"/>
<evidence type="ECO:0000313" key="1">
    <source>
        <dbReference type="EMBL" id="KAA0190205.1"/>
    </source>
</evidence>
<proteinExistence type="predicted"/>
<name>A0A6A0GX39_HYAAZ</name>
<dbReference type="Gene3D" id="2.60.40.10">
    <property type="entry name" value="Immunoglobulins"/>
    <property type="match status" value="1"/>
</dbReference>
<reference evidence="1" key="3">
    <citation type="submission" date="2019-06" db="EMBL/GenBank/DDBJ databases">
        <authorList>
            <person name="Poynton C."/>
            <person name="Hasenbein S."/>
            <person name="Benoit J.B."/>
            <person name="Sepulveda M.S."/>
            <person name="Poelchau M.F."/>
            <person name="Murali S.C."/>
            <person name="Chen S."/>
            <person name="Glastad K.M."/>
            <person name="Werren J.H."/>
            <person name="Vineis J.H."/>
            <person name="Bowen J.L."/>
            <person name="Friedrich M."/>
            <person name="Jones J."/>
            <person name="Robertson H.M."/>
            <person name="Feyereisen R."/>
            <person name="Mechler-Hickson A."/>
            <person name="Mathers N."/>
            <person name="Lee C.E."/>
            <person name="Colbourne J.K."/>
            <person name="Biales A."/>
            <person name="Johnston J.S."/>
            <person name="Wellborn G.A."/>
            <person name="Rosendale A.J."/>
            <person name="Cridge A.G."/>
            <person name="Munoz-Torres M.C."/>
            <person name="Bain P.A."/>
            <person name="Manny A.R."/>
            <person name="Major K.M."/>
            <person name="Lambert F.N."/>
            <person name="Vulpe C.D."/>
            <person name="Tuck P."/>
            <person name="Blalock B.J."/>
            <person name="Lin Y.-Y."/>
            <person name="Smith M.E."/>
            <person name="Ochoa-Acuna H."/>
            <person name="Chen M.-J.M."/>
            <person name="Childers C.P."/>
            <person name="Qu J."/>
            <person name="Dugan S."/>
            <person name="Lee S.L."/>
            <person name="Chao H."/>
            <person name="Dinh H."/>
            <person name="Han Y."/>
            <person name="Doddapaneni H."/>
            <person name="Worley K.C."/>
            <person name="Muzny D.M."/>
            <person name="Gibbs R.A."/>
            <person name="Richards S."/>
        </authorList>
    </citation>
    <scope>NUCLEOTIDE SEQUENCE</scope>
    <source>
        <strain evidence="1">HAZT.00-mixed</strain>
        <tissue evidence="1">Whole organism</tissue>
    </source>
</reference>
<protein>
    <submittedName>
        <fullName evidence="1">Uncharacterized protein</fullName>
    </submittedName>
</protein>
<dbReference type="Proteomes" id="UP000711488">
    <property type="component" value="Unassembled WGS sequence"/>
</dbReference>
<sequence length="98" mass="10921">MSRSDSLVPLSAVVAQDYLLEAHSKSVIRWNAAPLEVRGAVLLVAQTYETDVDNEYVIVGNAAVMRCDVPSFKTDFVTVTTWHEEVTGQTYQPQRDYG</sequence>
<accession>A0A6A0GX39</accession>